<proteinExistence type="predicted"/>
<dbReference type="Proteomes" id="UP000589552">
    <property type="component" value="Unassembled WGS sequence"/>
</dbReference>
<evidence type="ECO:0000313" key="2">
    <source>
        <dbReference type="Proteomes" id="UP000589552"/>
    </source>
</evidence>
<reference evidence="1 2" key="1">
    <citation type="submission" date="2020-04" db="EMBL/GenBank/DDBJ databases">
        <authorList>
            <person name="Hitch T.C.A."/>
            <person name="Wylensek D."/>
            <person name="Clavel T."/>
        </authorList>
    </citation>
    <scope>NUCLEOTIDE SEQUENCE [LARGE SCALE GENOMIC DNA]</scope>
    <source>
        <strain evidence="1 2">BL-383-APC-2I</strain>
    </source>
</reference>
<protein>
    <submittedName>
        <fullName evidence="1">DUF2617 family protein</fullName>
    </submittedName>
</protein>
<gene>
    <name evidence="1" type="ORF">HF852_09255</name>
</gene>
<name>A0A7X9SXR2_9CORY</name>
<dbReference type="InterPro" id="IPR024486">
    <property type="entry name" value="DUF2617"/>
</dbReference>
<comment type="caution">
    <text evidence="1">The sequence shown here is derived from an EMBL/GenBank/DDBJ whole genome shotgun (WGS) entry which is preliminary data.</text>
</comment>
<dbReference type="Pfam" id="PF10936">
    <property type="entry name" value="DUF2617"/>
    <property type="match status" value="1"/>
</dbReference>
<sequence length="184" mass="18778">MSATSTMTAAGPIALDVPFADVTAADLRLSIGGAVPPMLAHLTIAPHPDAPAGSPTLTLGILGSSHVAYVGDAAAPAHVEELSCTAIGGVALHAVDPDERGTGVRVERLDVAGFGSVVKQIRSLGDYPSALVAEFPGCDGAITAVHGEPLPDGHRWRTWHLYPDARGGGEVVSTSSSWRMGATR</sequence>
<evidence type="ECO:0000313" key="1">
    <source>
        <dbReference type="EMBL" id="NMF09777.1"/>
    </source>
</evidence>
<accession>A0A7X9SXR2</accession>
<dbReference type="AlphaFoldDB" id="A0A7X9SXR2"/>
<dbReference type="RefSeq" id="WP_168938063.1">
    <property type="nucleotide sequence ID" value="NZ_JABAGA010000005.1"/>
</dbReference>
<dbReference type="EMBL" id="JABAGA010000005">
    <property type="protein sequence ID" value="NMF09777.1"/>
    <property type="molecule type" value="Genomic_DNA"/>
</dbReference>
<organism evidence="1 2">
    <name type="scientific">Corynebacterium xerosis</name>
    <dbReference type="NCBI Taxonomy" id="1725"/>
    <lineage>
        <taxon>Bacteria</taxon>
        <taxon>Bacillati</taxon>
        <taxon>Actinomycetota</taxon>
        <taxon>Actinomycetes</taxon>
        <taxon>Mycobacteriales</taxon>
        <taxon>Corynebacteriaceae</taxon>
        <taxon>Corynebacterium</taxon>
    </lineage>
</organism>